<keyword evidence="13" id="KW-1185">Reference proteome</keyword>
<dbReference type="GO" id="GO:0008444">
    <property type="term" value="F:CDP-diacylglycerol-glycerol-3-phosphate 3-phosphatidyltransferase activity"/>
    <property type="evidence" value="ECO:0007669"/>
    <property type="project" value="UniProtKB-EC"/>
</dbReference>
<dbReference type="EC" id="2.7.8.5" evidence="11"/>
<name>A0A914YGV1_9BILA</name>
<evidence type="ECO:0000256" key="1">
    <source>
        <dbReference type="ARBA" id="ARBA00003537"/>
    </source>
</evidence>
<feature type="domain" description="PLD phosphodiesterase" evidence="12">
    <location>
        <begin position="1"/>
        <end position="21"/>
    </location>
</feature>
<evidence type="ECO:0000256" key="6">
    <source>
        <dbReference type="ARBA" id="ARBA00022737"/>
    </source>
</evidence>
<evidence type="ECO:0000313" key="14">
    <source>
        <dbReference type="WBParaSite" id="PSU_v2.g16546.t1"/>
    </source>
</evidence>
<keyword evidence="6" id="KW-0677">Repeat</keyword>
<comment type="function">
    <text evidence="1 11">Functions in the biosynthesis of the anionic phospholipids phosphatidylglycerol and cardiolipin.</text>
</comment>
<comment type="subcellular location">
    <subcellularLocation>
        <location evidence="11">Mitochondrion</location>
    </subcellularLocation>
</comment>
<evidence type="ECO:0000256" key="4">
    <source>
        <dbReference type="ARBA" id="ARBA00022516"/>
    </source>
</evidence>
<dbReference type="Pfam" id="PF13091">
    <property type="entry name" value="PLDc_2"/>
    <property type="match status" value="1"/>
</dbReference>
<dbReference type="CDD" id="cd09137">
    <property type="entry name" value="PLDc_PGS1_euk_2"/>
    <property type="match status" value="1"/>
</dbReference>
<evidence type="ECO:0000256" key="9">
    <source>
        <dbReference type="ARBA" id="ARBA00023264"/>
    </source>
</evidence>
<feature type="domain" description="PLD phosphodiesterase" evidence="12">
    <location>
        <begin position="223"/>
        <end position="255"/>
    </location>
</feature>
<keyword evidence="4 11" id="KW-0444">Lipid biosynthesis</keyword>
<comment type="similarity">
    <text evidence="3 11">Belongs to the CDP-alcohol phosphatidyltransferase class-II family.</text>
</comment>
<dbReference type="InterPro" id="IPR016270">
    <property type="entry name" value="PGS1"/>
</dbReference>
<keyword evidence="11" id="KW-0547">Nucleotide-binding</keyword>
<dbReference type="GO" id="GO:0032049">
    <property type="term" value="P:cardiolipin biosynthetic process"/>
    <property type="evidence" value="ECO:0007669"/>
    <property type="project" value="InterPro"/>
</dbReference>
<dbReference type="PANTHER" id="PTHR12586">
    <property type="entry name" value="CDP-DIACYLGLYCEROL--SERINE O-PHOSPHATIDYLTRANSFERASE"/>
    <property type="match status" value="1"/>
</dbReference>
<protein>
    <recommendedName>
        <fullName evidence="11">CDP-diacylglycerol--glycerol-3-phosphate 3-phosphatidyltransferase</fullName>
        <ecNumber evidence="11">2.7.8.5</ecNumber>
    </recommendedName>
</protein>
<evidence type="ECO:0000313" key="13">
    <source>
        <dbReference type="Proteomes" id="UP000887577"/>
    </source>
</evidence>
<sequence>MKFYIFDDSVIISGANLSDQYFLNRQDRYVLIENNPKLVDFLENVFNTIAASSFQLKENGDLDLSDNCIHPFEGNKAAFCEHVSTQVRSILSTLHTESSDSMISPSSTPASDTRIYPFLQFPPFKINDEVEILMKLFSHSDNDIDVTVATGYFNLYDDYLDAILKKSNYPLTFLTAAPDANGFYNGQGLSGYVPSLYVNTSKFCFDQAKIHQKQIKILEYSRPNWTFHGKGIWIDDEKNGLTATMIGSSNFGYRSVSRDLEAQIMLVTSNEKLRSRLKEVKRKP</sequence>
<dbReference type="GO" id="GO:0005739">
    <property type="term" value="C:mitochondrion"/>
    <property type="evidence" value="ECO:0007669"/>
    <property type="project" value="UniProtKB-SubCell"/>
</dbReference>
<comment type="pathway">
    <text evidence="2 11">Phospholipid metabolism; phosphatidylglycerol biosynthesis; phosphatidylglycerol from CDP-diacylglycerol: step 1/2.</text>
</comment>
<keyword evidence="11" id="KW-0496">Mitochondrion</keyword>
<dbReference type="SUPFAM" id="SSF56024">
    <property type="entry name" value="Phospholipase D/nuclease"/>
    <property type="match status" value="2"/>
</dbReference>
<keyword evidence="8 11" id="KW-0594">Phospholipid biosynthesis</keyword>
<dbReference type="WBParaSite" id="PSU_v2.g16546.t1">
    <property type="protein sequence ID" value="PSU_v2.g16546.t1"/>
    <property type="gene ID" value="PSU_v2.g16546"/>
</dbReference>
<dbReference type="PROSITE" id="PS50035">
    <property type="entry name" value="PLD"/>
    <property type="match status" value="2"/>
</dbReference>
<organism evidence="13 14">
    <name type="scientific">Panagrolaimus superbus</name>
    <dbReference type="NCBI Taxonomy" id="310955"/>
    <lineage>
        <taxon>Eukaryota</taxon>
        <taxon>Metazoa</taxon>
        <taxon>Ecdysozoa</taxon>
        <taxon>Nematoda</taxon>
        <taxon>Chromadorea</taxon>
        <taxon>Rhabditida</taxon>
        <taxon>Tylenchina</taxon>
        <taxon>Panagrolaimomorpha</taxon>
        <taxon>Panagrolaimoidea</taxon>
        <taxon>Panagrolaimidae</taxon>
        <taxon>Panagrolaimus</taxon>
    </lineage>
</organism>
<evidence type="ECO:0000259" key="12">
    <source>
        <dbReference type="PROSITE" id="PS50035"/>
    </source>
</evidence>
<evidence type="ECO:0000256" key="2">
    <source>
        <dbReference type="ARBA" id="ARBA00005042"/>
    </source>
</evidence>
<accession>A0A914YGV1</accession>
<evidence type="ECO:0000256" key="5">
    <source>
        <dbReference type="ARBA" id="ARBA00022679"/>
    </source>
</evidence>
<keyword evidence="5 11" id="KW-0808">Transferase</keyword>
<dbReference type="GO" id="GO:0005524">
    <property type="term" value="F:ATP binding"/>
    <property type="evidence" value="ECO:0007669"/>
    <property type="project" value="UniProtKB-KW"/>
</dbReference>
<evidence type="ECO:0000256" key="3">
    <source>
        <dbReference type="ARBA" id="ARBA00010682"/>
    </source>
</evidence>
<comment type="catalytic activity">
    <reaction evidence="10 11">
        <text>a CDP-1,2-diacyl-sn-glycerol + sn-glycerol 3-phosphate = a 1,2-diacyl-sn-glycero-3-phospho-(1'-sn-glycero-3'-phosphate) + CMP + H(+)</text>
        <dbReference type="Rhea" id="RHEA:12593"/>
        <dbReference type="ChEBI" id="CHEBI:15378"/>
        <dbReference type="ChEBI" id="CHEBI:57597"/>
        <dbReference type="ChEBI" id="CHEBI:58332"/>
        <dbReference type="ChEBI" id="CHEBI:60110"/>
        <dbReference type="ChEBI" id="CHEBI:60377"/>
        <dbReference type="EC" id="2.7.8.5"/>
    </reaction>
</comment>
<dbReference type="Proteomes" id="UP000887577">
    <property type="component" value="Unplaced"/>
</dbReference>
<keyword evidence="9 11" id="KW-1208">Phospholipid metabolism</keyword>
<evidence type="ECO:0000256" key="11">
    <source>
        <dbReference type="RuleBase" id="RU365024"/>
    </source>
</evidence>
<dbReference type="AlphaFoldDB" id="A0A914YGV1"/>
<keyword evidence="11" id="KW-0067">ATP-binding</keyword>
<evidence type="ECO:0000256" key="7">
    <source>
        <dbReference type="ARBA" id="ARBA00023098"/>
    </source>
</evidence>
<evidence type="ECO:0000256" key="10">
    <source>
        <dbReference type="ARBA" id="ARBA00048586"/>
    </source>
</evidence>
<dbReference type="InterPro" id="IPR025202">
    <property type="entry name" value="PLD-like_dom"/>
</dbReference>
<keyword evidence="7 11" id="KW-0443">Lipid metabolism</keyword>
<dbReference type="PANTHER" id="PTHR12586:SF1">
    <property type="entry name" value="CDP-DIACYLGLYCEROL--GLYCEROL-3-PHOSPHATE 3-PHOSPHATIDYLTRANSFERASE, MITOCHONDRIAL"/>
    <property type="match status" value="1"/>
</dbReference>
<dbReference type="SMART" id="SM00155">
    <property type="entry name" value="PLDc"/>
    <property type="match status" value="2"/>
</dbReference>
<evidence type="ECO:0000256" key="8">
    <source>
        <dbReference type="ARBA" id="ARBA00023209"/>
    </source>
</evidence>
<reference evidence="14" key="1">
    <citation type="submission" date="2022-11" db="UniProtKB">
        <authorList>
            <consortium name="WormBaseParasite"/>
        </authorList>
    </citation>
    <scope>IDENTIFICATION</scope>
</reference>
<proteinExistence type="inferred from homology"/>
<dbReference type="Gene3D" id="3.30.870.10">
    <property type="entry name" value="Endonuclease Chain A"/>
    <property type="match status" value="2"/>
</dbReference>
<dbReference type="InterPro" id="IPR001736">
    <property type="entry name" value="PLipase_D/transphosphatidylase"/>
</dbReference>